<feature type="coiled-coil region" evidence="1">
    <location>
        <begin position="80"/>
        <end position="114"/>
    </location>
</feature>
<feature type="region of interest" description="Disordered" evidence="2">
    <location>
        <begin position="1"/>
        <end position="79"/>
    </location>
</feature>
<feature type="region of interest" description="Disordered" evidence="2">
    <location>
        <begin position="375"/>
        <end position="418"/>
    </location>
</feature>
<feature type="coiled-coil region" evidence="1">
    <location>
        <begin position="275"/>
        <end position="304"/>
    </location>
</feature>
<gene>
    <name evidence="3" type="primary">Acey_s0063.g3440</name>
    <name evidence="3" type="ORF">Y032_0063g3440</name>
</gene>
<sequence length="476" mass="54680">MLNGGSYEDEPDEFDDYTDEGSERYRSRSRDRDRKHRHRHGSGRHRHRRKRSHSRSRSRERMSGKVHINPNFTPTLGPTASSLLETNNVLEAEVVRLRNELSCTGIRIRALENELSNGSILRGGLEQELSVSQMNCQKLQQAATKNSQVVTSLRTELVGIRKEKDRLVELLKQTEMQLAANSEQVSFLTKRNETLGKKCEELVEKNKILREERDDAAQLATSMKREVENVQATNDLRMVEYKRMESDLATARERERMWKVEKLELERKLSAKDSLLASERKRAEEQKKRDKAQLEQLEKKLKSEQPGWEAQLGVEAVFRAVEAVKKEFGGQIQELHEQMRPLKEQSCAIATYQMTAGRPPRVLSAPPLPSACISEASTTEAETQPKSEKEPPKKSDSDKKNIRRQRKQKKRRSSLEFRSPNVNGVIHLDTMYYADEDSLVVKKARLSDVKFGESARRALLESTQSRLPSLLDAPFF</sequence>
<comment type="caution">
    <text evidence="3">The sequence shown here is derived from an EMBL/GenBank/DDBJ whole genome shotgun (WGS) entry which is preliminary data.</text>
</comment>
<organism evidence="3 4">
    <name type="scientific">Ancylostoma ceylanicum</name>
    <dbReference type="NCBI Taxonomy" id="53326"/>
    <lineage>
        <taxon>Eukaryota</taxon>
        <taxon>Metazoa</taxon>
        <taxon>Ecdysozoa</taxon>
        <taxon>Nematoda</taxon>
        <taxon>Chromadorea</taxon>
        <taxon>Rhabditida</taxon>
        <taxon>Rhabditina</taxon>
        <taxon>Rhabditomorpha</taxon>
        <taxon>Strongyloidea</taxon>
        <taxon>Ancylostomatidae</taxon>
        <taxon>Ancylostomatinae</taxon>
        <taxon>Ancylostoma</taxon>
    </lineage>
</organism>
<evidence type="ECO:0000313" key="4">
    <source>
        <dbReference type="Proteomes" id="UP000024635"/>
    </source>
</evidence>
<feature type="compositionally biased region" description="Basic and acidic residues" evidence="2">
    <location>
        <begin position="383"/>
        <end position="400"/>
    </location>
</feature>
<keyword evidence="4" id="KW-1185">Reference proteome</keyword>
<protein>
    <submittedName>
        <fullName evidence="3">Uncharacterized protein</fullName>
    </submittedName>
</protein>
<feature type="compositionally biased region" description="Basic residues" evidence="2">
    <location>
        <begin position="33"/>
        <end position="56"/>
    </location>
</feature>
<keyword evidence="1" id="KW-0175">Coiled coil</keyword>
<name>A0A016U1R4_9BILA</name>
<evidence type="ECO:0000256" key="2">
    <source>
        <dbReference type="SAM" id="MobiDB-lite"/>
    </source>
</evidence>
<evidence type="ECO:0000256" key="1">
    <source>
        <dbReference type="SAM" id="Coils"/>
    </source>
</evidence>
<feature type="compositionally biased region" description="Polar residues" evidence="2">
    <location>
        <begin position="70"/>
        <end position="79"/>
    </location>
</feature>
<feature type="compositionally biased region" description="Acidic residues" evidence="2">
    <location>
        <begin position="7"/>
        <end position="20"/>
    </location>
</feature>
<dbReference type="OrthoDB" id="5877542at2759"/>
<accession>A0A016U1R4</accession>
<dbReference type="Proteomes" id="UP000024635">
    <property type="component" value="Unassembled WGS sequence"/>
</dbReference>
<feature type="compositionally biased region" description="Basic residues" evidence="2">
    <location>
        <begin position="401"/>
        <end position="412"/>
    </location>
</feature>
<proteinExistence type="predicted"/>
<evidence type="ECO:0000313" key="3">
    <source>
        <dbReference type="EMBL" id="EYC08931.1"/>
    </source>
</evidence>
<feature type="coiled-coil region" evidence="1">
    <location>
        <begin position="157"/>
        <end position="226"/>
    </location>
</feature>
<feature type="compositionally biased region" description="Basic and acidic residues" evidence="2">
    <location>
        <begin position="21"/>
        <end position="32"/>
    </location>
</feature>
<dbReference type="EMBL" id="JARK01001399">
    <property type="protein sequence ID" value="EYC08931.1"/>
    <property type="molecule type" value="Genomic_DNA"/>
</dbReference>
<reference evidence="4" key="1">
    <citation type="journal article" date="2015" name="Nat. Genet.">
        <title>The genome and transcriptome of the zoonotic hookworm Ancylostoma ceylanicum identify infection-specific gene families.</title>
        <authorList>
            <person name="Schwarz E.M."/>
            <person name="Hu Y."/>
            <person name="Antoshechkin I."/>
            <person name="Miller M.M."/>
            <person name="Sternberg P.W."/>
            <person name="Aroian R.V."/>
        </authorList>
    </citation>
    <scope>NUCLEOTIDE SEQUENCE</scope>
    <source>
        <strain evidence="4">HY135</strain>
    </source>
</reference>
<dbReference type="AlphaFoldDB" id="A0A016U1R4"/>